<dbReference type="PROSITE" id="PS00502">
    <property type="entry name" value="POLYGALACTURONASE"/>
    <property type="match status" value="1"/>
</dbReference>
<evidence type="ECO:0000259" key="6">
    <source>
        <dbReference type="Pfam" id="PF12708"/>
    </source>
</evidence>
<dbReference type="SMART" id="SM00710">
    <property type="entry name" value="PbH1"/>
    <property type="match status" value="3"/>
</dbReference>
<evidence type="ECO:0000256" key="5">
    <source>
        <dbReference type="SAM" id="SignalP"/>
    </source>
</evidence>
<reference evidence="8" key="1">
    <citation type="journal article" date="2019" name="Int. J. Syst. Evol. Microbiol.">
        <title>The Global Catalogue of Microorganisms (GCM) 10K type strain sequencing project: providing services to taxonomists for standard genome sequencing and annotation.</title>
        <authorList>
            <consortium name="The Broad Institute Genomics Platform"/>
            <consortium name="The Broad Institute Genome Sequencing Center for Infectious Disease"/>
            <person name="Wu L."/>
            <person name="Ma J."/>
        </authorList>
    </citation>
    <scope>NUCLEOTIDE SEQUENCE [LARGE SCALE GENOMIC DNA]</scope>
    <source>
        <strain evidence="8">KCTC 52416</strain>
    </source>
</reference>
<gene>
    <name evidence="7" type="ORF">ACFOET_09550</name>
</gene>
<dbReference type="Pfam" id="PF00295">
    <property type="entry name" value="Glyco_hydro_28"/>
    <property type="match status" value="1"/>
</dbReference>
<sequence>MRLLAILWIAAAAACSNAQQRNSDGYMPWQSIDEPLAELERVRALIKAPEFPDRDFPVTDYGAVGDGQTLNTEAFKAAIQACHESGGGRVVVPLGTFVTGAIYLKSNVNLHLADSATVLFSRDTTQYPMVFTRWEGMELVNYSPFIYAYGEENIAITGNGTLDGNADNDNWWWWNGAERYGGRKHIGYQKAARDSLHVLNDMQTDPETRVFGDGYYLRPNFIQPYKCKNIRIADVKVINSPMWNINPVLCENVIVERVKVISHGPNNDGCNPESSKNVLISHCLFDTGDDCIAIKSGRDGDGRRIGVPSENIIIEHCHMKEGHGGVVLGSEVSGGVRNVFALNNTMDSPELDRVLRLKTSSSRGGILENIFMKDTKVGTYKEAAVRFNMFYEKPGEHMPTIRNVWVENMEVERGGKYGILVNAYPESPVQDFRMVNVTMHGVKTPIKANNVRNMVLENVSIEEKSLAKPEEFN</sequence>
<dbReference type="InterPro" id="IPR051801">
    <property type="entry name" value="GH28_Enzymes"/>
</dbReference>
<dbReference type="Proteomes" id="UP001595526">
    <property type="component" value="Unassembled WGS sequence"/>
</dbReference>
<accession>A0ABV7JP17</accession>
<keyword evidence="5" id="KW-0732">Signal</keyword>
<dbReference type="InterPro" id="IPR011050">
    <property type="entry name" value="Pectin_lyase_fold/virulence"/>
</dbReference>
<dbReference type="RefSeq" id="WP_379021949.1">
    <property type="nucleotide sequence ID" value="NZ_JBHRTA010000030.1"/>
</dbReference>
<dbReference type="InterPro" id="IPR012334">
    <property type="entry name" value="Pectin_lyas_fold"/>
</dbReference>
<protein>
    <submittedName>
        <fullName evidence="7">Glycoside hydrolase family 28 protein</fullName>
        <ecNumber evidence="7">3.2.1.-</ecNumber>
    </submittedName>
</protein>
<dbReference type="EMBL" id="JBHRTA010000030">
    <property type="protein sequence ID" value="MFC3197856.1"/>
    <property type="molecule type" value="Genomic_DNA"/>
</dbReference>
<dbReference type="InterPro" id="IPR000743">
    <property type="entry name" value="Glyco_hydro_28"/>
</dbReference>
<keyword evidence="3 4" id="KW-0326">Glycosidase</keyword>
<dbReference type="Pfam" id="PF12708">
    <property type="entry name" value="Pect-lyase_RHGA_epim"/>
    <property type="match status" value="1"/>
</dbReference>
<dbReference type="InterPro" id="IPR024535">
    <property type="entry name" value="RHGA/B-epi-like_pectate_lyase"/>
</dbReference>
<evidence type="ECO:0000313" key="7">
    <source>
        <dbReference type="EMBL" id="MFC3197856.1"/>
    </source>
</evidence>
<comment type="caution">
    <text evidence="7">The sequence shown here is derived from an EMBL/GenBank/DDBJ whole genome shotgun (WGS) entry which is preliminary data.</text>
</comment>
<dbReference type="InterPro" id="IPR006626">
    <property type="entry name" value="PbH1"/>
</dbReference>
<dbReference type="PANTHER" id="PTHR31339:SF9">
    <property type="entry name" value="PLASMIN AND FIBRONECTIN-BINDING PROTEIN A"/>
    <property type="match status" value="1"/>
</dbReference>
<keyword evidence="8" id="KW-1185">Reference proteome</keyword>
<name>A0ABV7JP17_9SPHI</name>
<dbReference type="Gene3D" id="2.160.20.10">
    <property type="entry name" value="Single-stranded right-handed beta-helix, Pectin lyase-like"/>
    <property type="match status" value="1"/>
</dbReference>
<feature type="signal peptide" evidence="5">
    <location>
        <begin position="1"/>
        <end position="18"/>
    </location>
</feature>
<dbReference type="GO" id="GO:0016798">
    <property type="term" value="F:hydrolase activity, acting on glycosyl bonds"/>
    <property type="evidence" value="ECO:0007669"/>
    <property type="project" value="UniProtKB-KW"/>
</dbReference>
<keyword evidence="2 4" id="KW-0378">Hydrolase</keyword>
<dbReference type="PROSITE" id="PS51257">
    <property type="entry name" value="PROKAR_LIPOPROTEIN"/>
    <property type="match status" value="1"/>
</dbReference>
<feature type="domain" description="Rhamnogalacturonase A/B/Epimerase-like pectate lyase" evidence="6">
    <location>
        <begin position="58"/>
        <end position="110"/>
    </location>
</feature>
<proteinExistence type="inferred from homology"/>
<organism evidence="7 8">
    <name type="scientific">Parapedobacter deserti</name>
    <dbReference type="NCBI Taxonomy" id="1912957"/>
    <lineage>
        <taxon>Bacteria</taxon>
        <taxon>Pseudomonadati</taxon>
        <taxon>Bacteroidota</taxon>
        <taxon>Sphingobacteriia</taxon>
        <taxon>Sphingobacteriales</taxon>
        <taxon>Sphingobacteriaceae</taxon>
        <taxon>Parapedobacter</taxon>
    </lineage>
</organism>
<evidence type="ECO:0000256" key="1">
    <source>
        <dbReference type="ARBA" id="ARBA00008834"/>
    </source>
</evidence>
<dbReference type="SUPFAM" id="SSF51126">
    <property type="entry name" value="Pectin lyase-like"/>
    <property type="match status" value="1"/>
</dbReference>
<feature type="chain" id="PRO_5046516318" evidence="5">
    <location>
        <begin position="19"/>
        <end position="473"/>
    </location>
</feature>
<evidence type="ECO:0000256" key="4">
    <source>
        <dbReference type="RuleBase" id="RU361169"/>
    </source>
</evidence>
<evidence type="ECO:0000256" key="3">
    <source>
        <dbReference type="ARBA" id="ARBA00023295"/>
    </source>
</evidence>
<dbReference type="PANTHER" id="PTHR31339">
    <property type="entry name" value="PECTIN LYASE-RELATED"/>
    <property type="match status" value="1"/>
</dbReference>
<comment type="similarity">
    <text evidence="1 4">Belongs to the glycosyl hydrolase 28 family.</text>
</comment>
<evidence type="ECO:0000313" key="8">
    <source>
        <dbReference type="Proteomes" id="UP001595526"/>
    </source>
</evidence>
<evidence type="ECO:0000256" key="2">
    <source>
        <dbReference type="ARBA" id="ARBA00022801"/>
    </source>
</evidence>
<dbReference type="EC" id="3.2.1.-" evidence="7"/>